<gene>
    <name evidence="3" type="primary">75</name>
    <name evidence="3" type="ORF">KBurrousTX_75</name>
</gene>
<dbReference type="KEGG" id="vg:55811021"/>
<keyword evidence="2" id="KW-1133">Transmembrane helix</keyword>
<dbReference type="EMBL" id="MH744419">
    <property type="protein sequence ID" value="AYD81569.1"/>
    <property type="molecule type" value="Genomic_DNA"/>
</dbReference>
<keyword evidence="2" id="KW-0472">Membrane</keyword>
<evidence type="ECO:0000313" key="3">
    <source>
        <dbReference type="EMBL" id="AYD81569.1"/>
    </source>
</evidence>
<keyword evidence="4" id="KW-1185">Reference proteome</keyword>
<reference evidence="3 4" key="1">
    <citation type="submission" date="2018-08" db="EMBL/GenBank/DDBJ databases">
        <authorList>
            <person name="Edupali M."/>
            <person name="Eltaeb M."/>
            <person name="Griswold I."/>
            <person name="Han P."/>
            <person name="Iszauk E."/>
            <person name="Joshi S."/>
            <person name="Kim Y."/>
            <person name="Krakopolsky K."/>
            <person name="Kubyshko V."/>
            <person name="Lee J."/>
            <person name="Lee N.Y."/>
            <person name="Lumaj G."/>
            <person name="Muskovitz J."/>
            <person name="Ning J."/>
            <person name="Noll E."/>
            <person name="Persaud B."/>
            <person name="Shankar N."/>
            <person name="Shim K."/>
            <person name="Srinivasan C."/>
            <person name="Yoon I."/>
            <person name="Zhang S."/>
            <person name="Ziausyte U."/>
            <person name="Jarvik J.W."/>
            <person name="Mcguier N."/>
            <person name="Lopez A.J."/>
            <person name="Garlena R.A."/>
            <person name="Russell D.A."/>
            <person name="Pope W.H."/>
            <person name="Jacobs-Sera D."/>
            <person name="Hatfull G.F."/>
        </authorList>
    </citation>
    <scope>NUCLEOTIDE SEQUENCE [LARGE SCALE GENOMIC DNA]</scope>
</reference>
<accession>A0A386K8I1</accession>
<dbReference type="GeneID" id="55811021"/>
<protein>
    <submittedName>
        <fullName evidence="3">Membrane protein</fullName>
    </submittedName>
</protein>
<evidence type="ECO:0000256" key="1">
    <source>
        <dbReference type="SAM" id="MobiDB-lite"/>
    </source>
</evidence>
<sequence>MKILTSGREWCAAITAAAIVMFALAIWQGDGRYAGIGWLCVVAALIAGVVGISQAVGREGRELKKHLALSDYRTLEFTDTATLPDSAVLVDATGVLWQKWTRPEIGGPYPVFFRPGAIDPITLTELFAHGPLKLLRESTGQAEFHPHPDAAAYTRHPSEQALYQGGAKQAREGRE</sequence>
<feature type="transmembrane region" description="Helical" evidence="2">
    <location>
        <begin position="35"/>
        <end position="56"/>
    </location>
</feature>
<organism evidence="3 4">
    <name type="scientific">Arthrobacter phage KBurrousTX</name>
    <dbReference type="NCBI Taxonomy" id="2315608"/>
    <lineage>
        <taxon>Viruses</taxon>
        <taxon>Duplodnaviria</taxon>
        <taxon>Heunggongvirae</taxon>
        <taxon>Uroviricota</taxon>
        <taxon>Caudoviricetes</taxon>
        <taxon>Klausavirus</taxon>
        <taxon>Klausavirus kburrousTX</taxon>
    </lineage>
</organism>
<dbReference type="RefSeq" id="YP_009881748.1">
    <property type="nucleotide sequence ID" value="NC_049442.1"/>
</dbReference>
<name>A0A386K8I1_9CAUD</name>
<keyword evidence="2" id="KW-0812">Transmembrane</keyword>
<evidence type="ECO:0000256" key="2">
    <source>
        <dbReference type="SAM" id="Phobius"/>
    </source>
</evidence>
<evidence type="ECO:0000313" key="4">
    <source>
        <dbReference type="Proteomes" id="UP000278416"/>
    </source>
</evidence>
<proteinExistence type="predicted"/>
<feature type="region of interest" description="Disordered" evidence="1">
    <location>
        <begin position="144"/>
        <end position="175"/>
    </location>
</feature>
<feature type="transmembrane region" description="Helical" evidence="2">
    <location>
        <begin position="12"/>
        <end position="29"/>
    </location>
</feature>
<dbReference type="Proteomes" id="UP000278416">
    <property type="component" value="Segment"/>
</dbReference>